<keyword evidence="9 13" id="KW-0339">Growth factor</keyword>
<keyword evidence="10" id="KW-1015">Disulfide bond</keyword>
<dbReference type="InterPro" id="IPR001111">
    <property type="entry name" value="TGF-b_propeptide"/>
</dbReference>
<organism evidence="16 17">
    <name type="scientific">Acipenser oxyrinchus oxyrinchus</name>
    <dbReference type="NCBI Taxonomy" id="40147"/>
    <lineage>
        <taxon>Eukaryota</taxon>
        <taxon>Metazoa</taxon>
        <taxon>Chordata</taxon>
        <taxon>Craniata</taxon>
        <taxon>Vertebrata</taxon>
        <taxon>Euteleostomi</taxon>
        <taxon>Actinopterygii</taxon>
        <taxon>Chondrostei</taxon>
        <taxon>Acipenseriformes</taxon>
        <taxon>Acipenseridae</taxon>
        <taxon>Acipenser</taxon>
    </lineage>
</organism>
<dbReference type="FunFam" id="2.10.90.10:FF:000005">
    <property type="entry name" value="Inhibin beta A chain"/>
    <property type="match status" value="1"/>
</dbReference>
<dbReference type="Proteomes" id="UP001230051">
    <property type="component" value="Unassembled WGS sequence"/>
</dbReference>
<dbReference type="Pfam" id="PF00688">
    <property type="entry name" value="TGFb_propeptide"/>
    <property type="match status" value="1"/>
</dbReference>
<dbReference type="SMART" id="SM00204">
    <property type="entry name" value="TGFB"/>
    <property type="match status" value="1"/>
</dbReference>
<evidence type="ECO:0000256" key="8">
    <source>
        <dbReference type="ARBA" id="ARBA00022729"/>
    </source>
</evidence>
<keyword evidence="11" id="KW-0325">Glycoprotein</keyword>
<dbReference type="AlphaFoldDB" id="A0AAD8G5L2"/>
<evidence type="ECO:0000256" key="10">
    <source>
        <dbReference type="ARBA" id="ARBA00023157"/>
    </source>
</evidence>
<evidence type="ECO:0000256" key="11">
    <source>
        <dbReference type="ARBA" id="ARBA00023180"/>
    </source>
</evidence>
<dbReference type="SUPFAM" id="SSF57501">
    <property type="entry name" value="Cystine-knot cytokines"/>
    <property type="match status" value="1"/>
</dbReference>
<evidence type="ECO:0000256" key="13">
    <source>
        <dbReference type="RuleBase" id="RU000354"/>
    </source>
</evidence>
<feature type="signal peptide" evidence="14">
    <location>
        <begin position="1"/>
        <end position="20"/>
    </location>
</feature>
<gene>
    <name evidence="16" type="primary">INHBB</name>
    <name evidence="16" type="ORF">AOXY_G14534</name>
</gene>
<evidence type="ECO:0000256" key="5">
    <source>
        <dbReference type="ARBA" id="ARBA00022525"/>
    </source>
</evidence>
<dbReference type="GO" id="GO:0005615">
    <property type="term" value="C:extracellular space"/>
    <property type="evidence" value="ECO:0007669"/>
    <property type="project" value="TreeGrafter"/>
</dbReference>
<feature type="chain" id="PRO_5042079015" description="Inhibin beta B chain" evidence="14">
    <location>
        <begin position="21"/>
        <end position="387"/>
    </location>
</feature>
<evidence type="ECO:0000256" key="2">
    <source>
        <dbReference type="ARBA" id="ARBA00004613"/>
    </source>
</evidence>
<feature type="domain" description="TGF-beta family profile" evidence="15">
    <location>
        <begin position="269"/>
        <end position="387"/>
    </location>
</feature>
<dbReference type="PANTHER" id="PTHR11848:SF29">
    <property type="entry name" value="INHIBIN BETA B CHAIN"/>
    <property type="match status" value="1"/>
</dbReference>
<comment type="similarity">
    <text evidence="3 13">Belongs to the TGF-beta family.</text>
</comment>
<dbReference type="InterPro" id="IPR029034">
    <property type="entry name" value="Cystine-knot_cytokine"/>
</dbReference>
<dbReference type="PROSITE" id="PS51362">
    <property type="entry name" value="TGF_BETA_2"/>
    <property type="match status" value="1"/>
</dbReference>
<sequence>MSSFIMKIACFVACIICTSGTPTPGTESQAPTQDTCTSCGLEQPEESVRMDVEFLEAVKRHILNRLHMRDRPNITHPIPKAAMVTALRKLHAGKVREDGRVEIPNLDGHATSDNEVLEQTSEIISFAESDELASSKSSLYFLVSNEGNQNLFVSQANLWLYFKVLPSNAEKGARRKVTVKIDFQEAGGSSTWSAVEKRVELKRSGWHTFPLTQAIQALLEKGERRQSLEVRCEGCQDVAVTPVLVNPDDEAHRPFLVLQARVANSKHRIRKRGLECDGSTSLCCRQQFYIDFGLIGWNDWIIAPKGYYGNSCEGSCPAYMAGVPGSVSSFHTAVVNQYRMRGLSPGSMNSCCIPTKLSTMSMLYFDDEYNIVKRDVPNMIVEECGCA</sequence>
<comment type="function">
    <text evidence="1">Inhibins and activins inhibit and activate, respectively, the secretion of follitropin by the pituitary gland. Inhibins/activins are involved in regulating a number of diverse functions such as hypothalamic and pituitary hormone secretion, gonadal hormone secretion, germ cell development and maturation, erythroid differentiation, insulin secretion, nerve cell survival, embryonic axial development or bone growth, depending on their subunit composition. Inhibins appear to oppose the functions of activins.</text>
</comment>
<protein>
    <recommendedName>
        <fullName evidence="4">Inhibin beta B chain</fullName>
    </recommendedName>
    <alternativeName>
        <fullName evidence="12">Activin beta-B chain</fullName>
    </alternativeName>
</protein>
<comment type="subcellular location">
    <subcellularLocation>
        <location evidence="2">Secreted</location>
    </subcellularLocation>
</comment>
<dbReference type="Pfam" id="PF00019">
    <property type="entry name" value="TGF_beta"/>
    <property type="match status" value="1"/>
</dbReference>
<keyword evidence="8 14" id="KW-0732">Signal</keyword>
<dbReference type="GO" id="GO:0008083">
    <property type="term" value="F:growth factor activity"/>
    <property type="evidence" value="ECO:0007669"/>
    <property type="project" value="UniProtKB-KW"/>
</dbReference>
<evidence type="ECO:0000256" key="4">
    <source>
        <dbReference type="ARBA" id="ARBA00014337"/>
    </source>
</evidence>
<evidence type="ECO:0000256" key="1">
    <source>
        <dbReference type="ARBA" id="ARBA00002588"/>
    </source>
</evidence>
<dbReference type="CDD" id="cd19405">
    <property type="entry name" value="TGF_beta_INHBB"/>
    <property type="match status" value="1"/>
</dbReference>
<evidence type="ECO:0000256" key="9">
    <source>
        <dbReference type="ARBA" id="ARBA00023030"/>
    </source>
</evidence>
<dbReference type="Gene3D" id="2.60.120.970">
    <property type="match status" value="1"/>
</dbReference>
<evidence type="ECO:0000256" key="12">
    <source>
        <dbReference type="ARBA" id="ARBA00032422"/>
    </source>
</evidence>
<evidence type="ECO:0000256" key="6">
    <source>
        <dbReference type="ARBA" id="ARBA00022685"/>
    </source>
</evidence>
<dbReference type="InterPro" id="IPR017948">
    <property type="entry name" value="TGFb_CS"/>
</dbReference>
<dbReference type="PRINTS" id="PR00671">
    <property type="entry name" value="INHIBINBB"/>
</dbReference>
<dbReference type="PANTHER" id="PTHR11848">
    <property type="entry name" value="TGF-BETA FAMILY"/>
    <property type="match status" value="1"/>
</dbReference>
<keyword evidence="17" id="KW-1185">Reference proteome</keyword>
<dbReference type="InterPro" id="IPR001839">
    <property type="entry name" value="TGF-b_C"/>
</dbReference>
<keyword evidence="5" id="KW-0964">Secreted</keyword>
<proteinExistence type="inferred from homology"/>
<accession>A0AAD8G5L2</accession>
<keyword evidence="6" id="KW-0165">Cleavage on pair of basic residues</keyword>
<evidence type="ECO:0000256" key="3">
    <source>
        <dbReference type="ARBA" id="ARBA00006656"/>
    </source>
</evidence>
<evidence type="ECO:0000313" key="17">
    <source>
        <dbReference type="Proteomes" id="UP001230051"/>
    </source>
</evidence>
<evidence type="ECO:0000259" key="15">
    <source>
        <dbReference type="PROSITE" id="PS51362"/>
    </source>
</evidence>
<comment type="caution">
    <text evidence="16">The sequence shown here is derived from an EMBL/GenBank/DDBJ whole genome shotgun (WGS) entry which is preliminary data.</text>
</comment>
<dbReference type="EMBL" id="JAGXEW010000012">
    <property type="protein sequence ID" value="KAK1165886.1"/>
    <property type="molecule type" value="Genomic_DNA"/>
</dbReference>
<dbReference type="InterPro" id="IPR000381">
    <property type="entry name" value="INHBB_C"/>
</dbReference>
<dbReference type="PROSITE" id="PS00250">
    <property type="entry name" value="TGF_BETA_1"/>
    <property type="match status" value="1"/>
</dbReference>
<name>A0AAD8G5L2_ACIOX</name>
<dbReference type="Gene3D" id="2.10.90.10">
    <property type="entry name" value="Cystine-knot cytokines"/>
    <property type="match status" value="1"/>
</dbReference>
<dbReference type="InterPro" id="IPR015615">
    <property type="entry name" value="TGF-beta-rel"/>
</dbReference>
<keyword evidence="7" id="KW-0372">Hormone</keyword>
<dbReference type="GO" id="GO:0005125">
    <property type="term" value="F:cytokine activity"/>
    <property type="evidence" value="ECO:0007669"/>
    <property type="project" value="TreeGrafter"/>
</dbReference>
<dbReference type="GO" id="GO:0005179">
    <property type="term" value="F:hormone activity"/>
    <property type="evidence" value="ECO:0007669"/>
    <property type="project" value="UniProtKB-KW"/>
</dbReference>
<evidence type="ECO:0000256" key="14">
    <source>
        <dbReference type="SAM" id="SignalP"/>
    </source>
</evidence>
<dbReference type="FunFam" id="2.60.120.970:FF:000012">
    <property type="entry name" value="inhibin beta B chain"/>
    <property type="match status" value="1"/>
</dbReference>
<evidence type="ECO:0000313" key="16">
    <source>
        <dbReference type="EMBL" id="KAK1165886.1"/>
    </source>
</evidence>
<evidence type="ECO:0000256" key="7">
    <source>
        <dbReference type="ARBA" id="ARBA00022702"/>
    </source>
</evidence>
<reference evidence="16" key="1">
    <citation type="submission" date="2022-02" db="EMBL/GenBank/DDBJ databases">
        <title>Atlantic sturgeon de novo genome assembly.</title>
        <authorList>
            <person name="Stock M."/>
            <person name="Klopp C."/>
            <person name="Guiguen Y."/>
            <person name="Cabau C."/>
            <person name="Parinello H."/>
            <person name="Santidrian Yebra-Pimentel E."/>
            <person name="Kuhl H."/>
            <person name="Dirks R.P."/>
            <person name="Guessner J."/>
            <person name="Wuertz S."/>
            <person name="Du K."/>
            <person name="Schartl M."/>
        </authorList>
    </citation>
    <scope>NUCLEOTIDE SEQUENCE</scope>
    <source>
        <strain evidence="16">STURGEONOMICS-FGT-2020</strain>
        <tissue evidence="16">Whole blood</tissue>
    </source>
</reference>